<protein>
    <recommendedName>
        <fullName evidence="1">BTB domain-containing protein</fullName>
    </recommendedName>
</protein>
<gene>
    <name evidence="2" type="ORF">niasHS_004447</name>
</gene>
<evidence type="ECO:0000313" key="3">
    <source>
        <dbReference type="Proteomes" id="UP001620645"/>
    </source>
</evidence>
<dbReference type="InterPro" id="IPR008974">
    <property type="entry name" value="TRAF-like"/>
</dbReference>
<proteinExistence type="predicted"/>
<dbReference type="Gene3D" id="2.60.210.10">
    <property type="entry name" value="Apoptosis, Tumor Necrosis Factor Receptor Associated Protein 2, Chain A"/>
    <property type="match status" value="1"/>
</dbReference>
<feature type="domain" description="BTB" evidence="1">
    <location>
        <begin position="19"/>
        <end position="96"/>
    </location>
</feature>
<comment type="caution">
    <text evidence="2">The sequence shown here is derived from an EMBL/GenBank/DDBJ whole genome shotgun (WGS) entry which is preliminary data.</text>
</comment>
<keyword evidence="3" id="KW-1185">Reference proteome</keyword>
<dbReference type="Proteomes" id="UP001620645">
    <property type="component" value="Unassembled WGS sequence"/>
</dbReference>
<evidence type="ECO:0000313" key="2">
    <source>
        <dbReference type="EMBL" id="KAL3093058.1"/>
    </source>
</evidence>
<evidence type="ECO:0000259" key="1">
    <source>
        <dbReference type="PROSITE" id="PS50097"/>
    </source>
</evidence>
<dbReference type="SUPFAM" id="SSF49599">
    <property type="entry name" value="TRAF domain-like"/>
    <property type="match status" value="1"/>
</dbReference>
<dbReference type="Pfam" id="PF00651">
    <property type="entry name" value="BTB"/>
    <property type="match status" value="1"/>
</dbReference>
<sequence>MSQSVVDRMKNLLSTGVDADVYFLVGGGDAKELLQAHKLILKLASEVFEAMFRFDAKNEKPKFASPNSPVEMPDVEAAAFKIMLSFIYADDLSELNGDNAMAVLYAAKKYNIPGLVDPCLQIHISELRNVFVAYAYACLFDLKNFANCCLAYIDQNVDSLLKSEEFLQIDQKTFCKCSTTLRIVSQKNDVADLRREFNDYFFDNKKTSLGSYYFISFPELVDPNNGFYDKSEDKMTLAIDVTVKEAKRSTNT</sequence>
<dbReference type="SMART" id="SM00225">
    <property type="entry name" value="BTB"/>
    <property type="match status" value="1"/>
</dbReference>
<dbReference type="AlphaFoldDB" id="A0ABD2JR39"/>
<dbReference type="InterPro" id="IPR011333">
    <property type="entry name" value="SKP1/BTB/POZ_sf"/>
</dbReference>
<dbReference type="SUPFAM" id="SSF54695">
    <property type="entry name" value="POZ domain"/>
    <property type="match status" value="1"/>
</dbReference>
<dbReference type="EMBL" id="JBICCN010000113">
    <property type="protein sequence ID" value="KAL3093058.1"/>
    <property type="molecule type" value="Genomic_DNA"/>
</dbReference>
<dbReference type="PROSITE" id="PS50097">
    <property type="entry name" value="BTB"/>
    <property type="match status" value="1"/>
</dbReference>
<dbReference type="PANTHER" id="PTHR45774">
    <property type="entry name" value="BTB/POZ DOMAIN-CONTAINING"/>
    <property type="match status" value="1"/>
</dbReference>
<dbReference type="InterPro" id="IPR000210">
    <property type="entry name" value="BTB/POZ_dom"/>
</dbReference>
<organism evidence="2 3">
    <name type="scientific">Heterodera schachtii</name>
    <name type="common">Sugarbeet cyst nematode worm</name>
    <name type="synonym">Tylenchus schachtii</name>
    <dbReference type="NCBI Taxonomy" id="97005"/>
    <lineage>
        <taxon>Eukaryota</taxon>
        <taxon>Metazoa</taxon>
        <taxon>Ecdysozoa</taxon>
        <taxon>Nematoda</taxon>
        <taxon>Chromadorea</taxon>
        <taxon>Rhabditida</taxon>
        <taxon>Tylenchina</taxon>
        <taxon>Tylenchomorpha</taxon>
        <taxon>Tylenchoidea</taxon>
        <taxon>Heteroderidae</taxon>
        <taxon>Heteroderinae</taxon>
        <taxon>Heterodera</taxon>
    </lineage>
</organism>
<name>A0ABD2JR39_HETSC</name>
<dbReference type="PANTHER" id="PTHR45774:SF3">
    <property type="entry name" value="BTB (POZ) DOMAIN-CONTAINING 2B-RELATED"/>
    <property type="match status" value="1"/>
</dbReference>
<dbReference type="Gene3D" id="3.30.710.10">
    <property type="entry name" value="Potassium Channel Kv1.1, Chain A"/>
    <property type="match status" value="1"/>
</dbReference>
<accession>A0ABD2JR39</accession>
<reference evidence="2 3" key="1">
    <citation type="submission" date="2024-10" db="EMBL/GenBank/DDBJ databases">
        <authorList>
            <person name="Kim D."/>
        </authorList>
    </citation>
    <scope>NUCLEOTIDE SEQUENCE [LARGE SCALE GENOMIC DNA]</scope>
    <source>
        <strain evidence="2">Taebaek</strain>
    </source>
</reference>